<name>A0A1H9BB71_9PSEU</name>
<dbReference type="InterPro" id="IPR002376">
    <property type="entry name" value="Formyl_transf_N"/>
</dbReference>
<dbReference type="SUPFAM" id="SSF53328">
    <property type="entry name" value="Formyltransferase"/>
    <property type="match status" value="1"/>
</dbReference>
<accession>A0A1H9BB71</accession>
<dbReference type="GO" id="GO:0004479">
    <property type="term" value="F:methionyl-tRNA formyltransferase activity"/>
    <property type="evidence" value="ECO:0007669"/>
    <property type="project" value="TreeGrafter"/>
</dbReference>
<organism evidence="2 3">
    <name type="scientific">Lentzea flaviverrucosa</name>
    <dbReference type="NCBI Taxonomy" id="200379"/>
    <lineage>
        <taxon>Bacteria</taxon>
        <taxon>Bacillati</taxon>
        <taxon>Actinomycetota</taxon>
        <taxon>Actinomycetes</taxon>
        <taxon>Pseudonocardiales</taxon>
        <taxon>Pseudonocardiaceae</taxon>
        <taxon>Lentzea</taxon>
    </lineage>
</organism>
<dbReference type="EMBL" id="FOFT01000001">
    <property type="protein sequence ID" value="SEP85951.1"/>
    <property type="molecule type" value="Genomic_DNA"/>
</dbReference>
<dbReference type="Pfam" id="PF00551">
    <property type="entry name" value="Formyl_trans_N"/>
    <property type="match status" value="1"/>
</dbReference>
<dbReference type="PANTHER" id="PTHR11138">
    <property type="entry name" value="METHIONYL-TRNA FORMYLTRANSFERASE"/>
    <property type="match status" value="1"/>
</dbReference>
<evidence type="ECO:0000313" key="3">
    <source>
        <dbReference type="Proteomes" id="UP000199028"/>
    </source>
</evidence>
<keyword evidence="2" id="KW-0808">Transferase</keyword>
<dbReference type="PANTHER" id="PTHR11138:SF5">
    <property type="entry name" value="METHIONYL-TRNA FORMYLTRANSFERASE, MITOCHONDRIAL"/>
    <property type="match status" value="1"/>
</dbReference>
<keyword evidence="3" id="KW-1185">Reference proteome</keyword>
<sequence length="103" mass="11186">MLGGLLRKSNRGKSPPQIFALPKRGTLNVHDSVLPKYAGFLPLIWALLNDEKEVGVPAHMMDDTLDAGDIVLQQSVPVGPRDTTAVLFGKTLKLFGPVRLRAV</sequence>
<dbReference type="Gene3D" id="3.40.50.12230">
    <property type="match status" value="1"/>
</dbReference>
<gene>
    <name evidence="2" type="ORF">SAMN05216195_101424</name>
</gene>
<dbReference type="CDD" id="cd08369">
    <property type="entry name" value="FMT_core"/>
    <property type="match status" value="1"/>
</dbReference>
<feature type="domain" description="Formyl transferase N-terminal" evidence="1">
    <location>
        <begin position="15"/>
        <end position="90"/>
    </location>
</feature>
<dbReference type="GO" id="GO:0005829">
    <property type="term" value="C:cytosol"/>
    <property type="evidence" value="ECO:0007669"/>
    <property type="project" value="TreeGrafter"/>
</dbReference>
<dbReference type="InterPro" id="IPR036477">
    <property type="entry name" value="Formyl_transf_N_sf"/>
</dbReference>
<evidence type="ECO:0000259" key="1">
    <source>
        <dbReference type="Pfam" id="PF00551"/>
    </source>
</evidence>
<reference evidence="3" key="1">
    <citation type="submission" date="2016-10" db="EMBL/GenBank/DDBJ databases">
        <authorList>
            <person name="Varghese N."/>
            <person name="Submissions S."/>
        </authorList>
    </citation>
    <scope>NUCLEOTIDE SEQUENCE [LARGE SCALE GENOMIC DNA]</scope>
    <source>
        <strain evidence="3">CGMCC 4.578</strain>
    </source>
</reference>
<evidence type="ECO:0000313" key="2">
    <source>
        <dbReference type="EMBL" id="SEP85951.1"/>
    </source>
</evidence>
<dbReference type="Proteomes" id="UP000199028">
    <property type="component" value="Unassembled WGS sequence"/>
</dbReference>
<proteinExistence type="predicted"/>
<protein>
    <submittedName>
        <fullName evidence="2">Methionyl-tRNA formyltransferase</fullName>
    </submittedName>
</protein>
<dbReference type="AlphaFoldDB" id="A0A1H9BB71"/>